<reference evidence="2 3" key="1">
    <citation type="submission" date="2020-03" db="EMBL/GenBank/DDBJ databases">
        <title>Complete genome sequence of Shewanella sp.</title>
        <authorList>
            <person name="Kim Y.-S."/>
            <person name="Kim S.-J."/>
            <person name="Jung H.-K."/>
            <person name="Kim K.-H."/>
        </authorList>
    </citation>
    <scope>NUCLEOTIDE SEQUENCE [LARGE SCALE GENOMIC DNA]</scope>
    <source>
        <strain evidence="2 3">PN3F2</strain>
    </source>
</reference>
<evidence type="ECO:0000256" key="1">
    <source>
        <dbReference type="SAM" id="Phobius"/>
    </source>
</evidence>
<organism evidence="2 3">
    <name type="scientific">Shewanella aestuarii</name>
    <dbReference type="NCBI Taxonomy" id="1028752"/>
    <lineage>
        <taxon>Bacteria</taxon>
        <taxon>Pseudomonadati</taxon>
        <taxon>Pseudomonadota</taxon>
        <taxon>Gammaproteobacteria</taxon>
        <taxon>Alteromonadales</taxon>
        <taxon>Shewanellaceae</taxon>
        <taxon>Shewanella</taxon>
    </lineage>
</organism>
<evidence type="ECO:0000313" key="3">
    <source>
        <dbReference type="Proteomes" id="UP000502608"/>
    </source>
</evidence>
<accession>A0A6G9QFX6</accession>
<dbReference type="InterPro" id="IPR050545">
    <property type="entry name" value="Mycobact_MmpL"/>
</dbReference>
<feature type="transmembrane region" description="Helical" evidence="1">
    <location>
        <begin position="761"/>
        <end position="785"/>
    </location>
</feature>
<feature type="transmembrane region" description="Helical" evidence="1">
    <location>
        <begin position="381"/>
        <end position="404"/>
    </location>
</feature>
<keyword evidence="1" id="KW-0812">Transmembrane</keyword>
<dbReference type="RefSeq" id="WP_167674891.1">
    <property type="nucleotide sequence ID" value="NZ_CP050313.1"/>
</dbReference>
<dbReference type="KEGG" id="saes:HBH39_01345"/>
<feature type="transmembrane region" description="Helical" evidence="1">
    <location>
        <begin position="261"/>
        <end position="280"/>
    </location>
</feature>
<feature type="transmembrane region" description="Helical" evidence="1">
    <location>
        <begin position="313"/>
        <end position="331"/>
    </location>
</feature>
<keyword evidence="1" id="KW-0472">Membrane</keyword>
<feature type="transmembrane region" description="Helical" evidence="1">
    <location>
        <begin position="17"/>
        <end position="35"/>
    </location>
</feature>
<dbReference type="SUPFAM" id="SSF82866">
    <property type="entry name" value="Multidrug efflux transporter AcrB transmembrane domain"/>
    <property type="match status" value="2"/>
</dbReference>
<keyword evidence="3" id="KW-1185">Reference proteome</keyword>
<feature type="transmembrane region" description="Helical" evidence="1">
    <location>
        <begin position="287"/>
        <end position="307"/>
    </location>
</feature>
<keyword evidence="1" id="KW-1133">Transmembrane helix</keyword>
<dbReference type="Proteomes" id="UP000502608">
    <property type="component" value="Chromosome"/>
</dbReference>
<dbReference type="EMBL" id="CP050313">
    <property type="protein sequence ID" value="QIR13298.1"/>
    <property type="molecule type" value="Genomic_DNA"/>
</dbReference>
<sequence>MTTWLNKLNTISAKWRFSLWVLLFSVVAFYGLFLWQSGAKIQSDMLAMLPHYSQNQLAETALNQVEKRLADRVYIAVIADDKTTAIQSAKSIIDSLQNNPGHPFSDITSAGDTNYNQIGKWYFEHRFHLLTPTQQQSLLNDDIQTLILKTQQQLYSAFGVANSQLISQDPLLLFTDNLLALSPKGQLTVEQDILLNQHQGKVAAIISAKGRKSAFNPDGQQQQLAALNVAFSQVTDNKVTILKAGALFHAQAATASAKFEISLIGGCSLLGIMALVWLGFKSLVPLALALLTLTSGFVMAIVATLAIFTEIHLLTLVFGTSLIGIAIDYSFHFYCDKLNSPQNNAAQIIQRILPAMSLALLTSSLAFIGVGFTPFPGMQQVAVFCTAGLMGAYITLVLAFPLLANRPLKSTRTLTWSQAYLNLIERCANKPALLSSVILLMLLLLVFGLPQVTHNDDIRNLQQSPQAITDEENELRQWLNGGTDNQFILVSATSENQLIDNLHQLNPVLEQAISSKILNQYFSLAQLLPSHAEQQQNYQLQAKIYQNLPQIIDTLGLDNTSNAISRPLLVNYQYAKDHYLNIKDLLTISGNELSGLWVENTQNELGAIILLTGINNLPALKQLLTQTQLPVGQVQLIDKVGDISQLMGHYRQLTLYLLLAVLIIAGIIFCVKYPVKLAIAVIGVPSLAILLTLSSLGLSQSPLSLFHALALILILGIGIDYSLFFAEAKHSSRGVMMAIFMSACSTLLAFGLLALSQTHAIHFFGLTLLLGIGFTFLIAPFMTLISRKF</sequence>
<feature type="transmembrane region" description="Helical" evidence="1">
    <location>
        <begin position="735"/>
        <end position="755"/>
    </location>
</feature>
<protein>
    <submittedName>
        <fullName evidence="2">Transporter permease</fullName>
    </submittedName>
</protein>
<proteinExistence type="predicted"/>
<feature type="transmembrane region" description="Helical" evidence="1">
    <location>
        <begin position="352"/>
        <end position="375"/>
    </location>
</feature>
<dbReference type="PANTHER" id="PTHR33406:SF13">
    <property type="entry name" value="MEMBRANE PROTEIN YDFJ"/>
    <property type="match status" value="1"/>
</dbReference>
<name>A0A6G9QFX6_9GAMM</name>
<dbReference type="PANTHER" id="PTHR33406">
    <property type="entry name" value="MEMBRANE PROTEIN MJ1562-RELATED"/>
    <property type="match status" value="1"/>
</dbReference>
<evidence type="ECO:0000313" key="2">
    <source>
        <dbReference type="EMBL" id="QIR13298.1"/>
    </source>
</evidence>
<feature type="transmembrane region" description="Helical" evidence="1">
    <location>
        <begin position="653"/>
        <end position="671"/>
    </location>
</feature>
<dbReference type="GO" id="GO:0005886">
    <property type="term" value="C:plasma membrane"/>
    <property type="evidence" value="ECO:0007669"/>
    <property type="project" value="TreeGrafter"/>
</dbReference>
<dbReference type="AlphaFoldDB" id="A0A6G9QFX6"/>
<feature type="transmembrane region" description="Helical" evidence="1">
    <location>
        <begin position="704"/>
        <end position="723"/>
    </location>
</feature>
<feature type="transmembrane region" description="Helical" evidence="1">
    <location>
        <begin position="432"/>
        <end position="450"/>
    </location>
</feature>
<dbReference type="Gene3D" id="1.20.1640.10">
    <property type="entry name" value="Multidrug efflux transporter AcrB transmembrane domain"/>
    <property type="match status" value="2"/>
</dbReference>
<gene>
    <name evidence="2" type="ORF">HBH39_01345</name>
</gene>
<feature type="transmembrane region" description="Helical" evidence="1">
    <location>
        <begin position="678"/>
        <end position="698"/>
    </location>
</feature>